<keyword evidence="3 7" id="KW-0812">Transmembrane</keyword>
<comment type="similarity">
    <text evidence="6">Belongs to the exbB/tolQ family.</text>
</comment>
<dbReference type="Proteomes" id="UP000318878">
    <property type="component" value="Unassembled WGS sequence"/>
</dbReference>
<reference evidence="9 10" key="1">
    <citation type="submission" date="2019-02" db="EMBL/GenBank/DDBJ databases">
        <title>Deep-cultivation of Planctomycetes and their phenomic and genomic characterization uncovers novel biology.</title>
        <authorList>
            <person name="Wiegand S."/>
            <person name="Jogler M."/>
            <person name="Boedeker C."/>
            <person name="Pinto D."/>
            <person name="Vollmers J."/>
            <person name="Rivas-Marin E."/>
            <person name="Kohn T."/>
            <person name="Peeters S.H."/>
            <person name="Heuer A."/>
            <person name="Rast P."/>
            <person name="Oberbeckmann S."/>
            <person name="Bunk B."/>
            <person name="Jeske O."/>
            <person name="Meyerdierks A."/>
            <person name="Storesund J.E."/>
            <person name="Kallscheuer N."/>
            <person name="Luecker S."/>
            <person name="Lage O.M."/>
            <person name="Pohl T."/>
            <person name="Merkel B.J."/>
            <person name="Hornburger P."/>
            <person name="Mueller R.-W."/>
            <person name="Bruemmer F."/>
            <person name="Labrenz M."/>
            <person name="Spormann A.M."/>
            <person name="Op Den Camp H."/>
            <person name="Overmann J."/>
            <person name="Amann R."/>
            <person name="Jetten M.S.M."/>
            <person name="Mascher T."/>
            <person name="Medema M.H."/>
            <person name="Devos D.P."/>
            <person name="Kaster A.-K."/>
            <person name="Ovreas L."/>
            <person name="Rohde M."/>
            <person name="Galperin M.Y."/>
            <person name="Jogler C."/>
        </authorList>
    </citation>
    <scope>NUCLEOTIDE SEQUENCE [LARGE SCALE GENOMIC DNA]</scope>
    <source>
        <strain evidence="9 10">Enr8</strain>
    </source>
</reference>
<comment type="subcellular location">
    <subcellularLocation>
        <location evidence="1">Cell membrane</location>
        <topology evidence="1">Multi-pass membrane protein</topology>
    </subcellularLocation>
    <subcellularLocation>
        <location evidence="6">Membrane</location>
        <topology evidence="6">Multi-pass membrane protein</topology>
    </subcellularLocation>
</comment>
<feature type="transmembrane region" description="Helical" evidence="7">
    <location>
        <begin position="215"/>
        <end position="239"/>
    </location>
</feature>
<feature type="transmembrane region" description="Helical" evidence="7">
    <location>
        <begin position="68"/>
        <end position="89"/>
    </location>
</feature>
<dbReference type="InterPro" id="IPR050790">
    <property type="entry name" value="ExbB/TolQ_transport"/>
</dbReference>
<dbReference type="InterPro" id="IPR002898">
    <property type="entry name" value="MotA_ExbB_proton_chnl"/>
</dbReference>
<evidence type="ECO:0000313" key="9">
    <source>
        <dbReference type="EMBL" id="TWT39651.1"/>
    </source>
</evidence>
<proteinExistence type="inferred from homology"/>
<comment type="caution">
    <text evidence="9">The sequence shown here is derived from an EMBL/GenBank/DDBJ whole genome shotgun (WGS) entry which is preliminary data.</text>
</comment>
<dbReference type="OrthoDB" id="9809716at2"/>
<organism evidence="9 10">
    <name type="scientific">Blastopirellula retiformator</name>
    <dbReference type="NCBI Taxonomy" id="2527970"/>
    <lineage>
        <taxon>Bacteria</taxon>
        <taxon>Pseudomonadati</taxon>
        <taxon>Planctomycetota</taxon>
        <taxon>Planctomycetia</taxon>
        <taxon>Pirellulales</taxon>
        <taxon>Pirellulaceae</taxon>
        <taxon>Blastopirellula</taxon>
    </lineage>
</organism>
<name>A0A5C5VPA5_9BACT</name>
<keyword evidence="10" id="KW-1185">Reference proteome</keyword>
<keyword evidence="6" id="KW-0813">Transport</keyword>
<keyword evidence="2" id="KW-1003">Cell membrane</keyword>
<evidence type="ECO:0000256" key="5">
    <source>
        <dbReference type="ARBA" id="ARBA00023136"/>
    </source>
</evidence>
<dbReference type="GO" id="GO:0005886">
    <property type="term" value="C:plasma membrane"/>
    <property type="evidence" value="ECO:0007669"/>
    <property type="project" value="UniProtKB-SubCell"/>
</dbReference>
<evidence type="ECO:0000256" key="6">
    <source>
        <dbReference type="RuleBase" id="RU004057"/>
    </source>
</evidence>
<protein>
    <submittedName>
        <fullName evidence="9">Biopolymer transport protein ExbB</fullName>
    </submittedName>
</protein>
<evidence type="ECO:0000256" key="1">
    <source>
        <dbReference type="ARBA" id="ARBA00004651"/>
    </source>
</evidence>
<keyword evidence="6" id="KW-0653">Protein transport</keyword>
<sequence>MRRTIGARAILAYVFVLIAGVYGMTLLAQDSPPPADDTLSIEETIETPVEEESTPQRTLLDTLMDGGVVGALIGILSIVAVGFIVEHFLTIRKDVLMPEDIAVNLGELVEEGRIDEAIEVCQHPGSRSLLAYVVEAGLARYRSSEFGFAEYKAAVEEAGEEQTGQLYRKIEVLGLIGQIAPMLGLTGTVLGMINAFNTIAATDGAPKPAELAEAIGQALVTTLLGLVVAIPAMVAYSFFGNRIDSLVSEAGKRVEQILTPLGRRR</sequence>
<feature type="transmembrane region" description="Helical" evidence="7">
    <location>
        <begin position="9"/>
        <end position="28"/>
    </location>
</feature>
<keyword evidence="5 7" id="KW-0472">Membrane</keyword>
<dbReference type="PANTHER" id="PTHR30625">
    <property type="entry name" value="PROTEIN TOLQ"/>
    <property type="match status" value="1"/>
</dbReference>
<evidence type="ECO:0000256" key="7">
    <source>
        <dbReference type="SAM" id="Phobius"/>
    </source>
</evidence>
<feature type="transmembrane region" description="Helical" evidence="7">
    <location>
        <begin position="172"/>
        <end position="195"/>
    </location>
</feature>
<keyword evidence="4 7" id="KW-1133">Transmembrane helix</keyword>
<evidence type="ECO:0000259" key="8">
    <source>
        <dbReference type="Pfam" id="PF01618"/>
    </source>
</evidence>
<evidence type="ECO:0000313" key="10">
    <source>
        <dbReference type="Proteomes" id="UP000318878"/>
    </source>
</evidence>
<dbReference type="GO" id="GO:0017038">
    <property type="term" value="P:protein import"/>
    <property type="evidence" value="ECO:0007669"/>
    <property type="project" value="TreeGrafter"/>
</dbReference>
<feature type="domain" description="MotA/TolQ/ExbB proton channel" evidence="8">
    <location>
        <begin position="132"/>
        <end position="249"/>
    </location>
</feature>
<evidence type="ECO:0000256" key="2">
    <source>
        <dbReference type="ARBA" id="ARBA00022475"/>
    </source>
</evidence>
<accession>A0A5C5VPA5</accession>
<gene>
    <name evidence="9" type="primary">exbB_1</name>
    <name evidence="9" type="ORF">Enr8_13520</name>
</gene>
<dbReference type="RefSeq" id="WP_146429802.1">
    <property type="nucleotide sequence ID" value="NZ_SJPF01000001.1"/>
</dbReference>
<dbReference type="Pfam" id="PF01618">
    <property type="entry name" value="MotA_ExbB"/>
    <property type="match status" value="1"/>
</dbReference>
<dbReference type="EMBL" id="SJPF01000001">
    <property type="protein sequence ID" value="TWT39651.1"/>
    <property type="molecule type" value="Genomic_DNA"/>
</dbReference>
<evidence type="ECO:0000256" key="3">
    <source>
        <dbReference type="ARBA" id="ARBA00022692"/>
    </source>
</evidence>
<dbReference type="PANTHER" id="PTHR30625:SF17">
    <property type="entry name" value="TOLQ-RELATED"/>
    <property type="match status" value="1"/>
</dbReference>
<dbReference type="AlphaFoldDB" id="A0A5C5VPA5"/>
<evidence type="ECO:0000256" key="4">
    <source>
        <dbReference type="ARBA" id="ARBA00022989"/>
    </source>
</evidence>